<dbReference type="Proteomes" id="UP000051330">
    <property type="component" value="Unassembled WGS sequence"/>
</dbReference>
<keyword evidence="1" id="KW-0472">Membrane</keyword>
<dbReference type="STRING" id="1423792.FD09_GL001248"/>
<proteinExistence type="predicted"/>
<dbReference type="PATRIC" id="fig|1423792.3.peg.1267"/>
<dbReference type="EMBL" id="AZEC01000002">
    <property type="protein sequence ID" value="KRL14088.1"/>
    <property type="molecule type" value="Genomic_DNA"/>
</dbReference>
<organism evidence="2 3">
    <name type="scientific">Schleiferilactobacillus perolens DSM 12744</name>
    <dbReference type="NCBI Taxonomy" id="1423792"/>
    <lineage>
        <taxon>Bacteria</taxon>
        <taxon>Bacillati</taxon>
        <taxon>Bacillota</taxon>
        <taxon>Bacilli</taxon>
        <taxon>Lactobacillales</taxon>
        <taxon>Lactobacillaceae</taxon>
        <taxon>Schleiferilactobacillus</taxon>
    </lineage>
</organism>
<dbReference type="RefSeq" id="WP_057817977.1">
    <property type="nucleotide sequence ID" value="NZ_AZEC01000002.1"/>
</dbReference>
<evidence type="ECO:0000256" key="1">
    <source>
        <dbReference type="SAM" id="Phobius"/>
    </source>
</evidence>
<evidence type="ECO:0000313" key="2">
    <source>
        <dbReference type="EMBL" id="KRL14088.1"/>
    </source>
</evidence>
<keyword evidence="3" id="KW-1185">Reference proteome</keyword>
<name>A0A0R1NCM4_9LACO</name>
<dbReference type="AlphaFoldDB" id="A0A0R1NCM4"/>
<keyword evidence="1" id="KW-0812">Transmembrane</keyword>
<reference evidence="2 3" key="1">
    <citation type="journal article" date="2015" name="Genome Announc.">
        <title>Expanding the biotechnology potential of lactobacilli through comparative genomics of 213 strains and associated genera.</title>
        <authorList>
            <person name="Sun Z."/>
            <person name="Harris H.M."/>
            <person name="McCann A."/>
            <person name="Guo C."/>
            <person name="Argimon S."/>
            <person name="Zhang W."/>
            <person name="Yang X."/>
            <person name="Jeffery I.B."/>
            <person name="Cooney J.C."/>
            <person name="Kagawa T.F."/>
            <person name="Liu W."/>
            <person name="Song Y."/>
            <person name="Salvetti E."/>
            <person name="Wrobel A."/>
            <person name="Rasinkangas P."/>
            <person name="Parkhill J."/>
            <person name="Rea M.C."/>
            <person name="O'Sullivan O."/>
            <person name="Ritari J."/>
            <person name="Douillard F.P."/>
            <person name="Paul Ross R."/>
            <person name="Yang R."/>
            <person name="Briner A.E."/>
            <person name="Felis G.E."/>
            <person name="de Vos W.M."/>
            <person name="Barrangou R."/>
            <person name="Klaenhammer T.R."/>
            <person name="Caufield P.W."/>
            <person name="Cui Y."/>
            <person name="Zhang H."/>
            <person name="O'Toole P.W."/>
        </authorList>
    </citation>
    <scope>NUCLEOTIDE SEQUENCE [LARGE SCALE GENOMIC DNA]</scope>
    <source>
        <strain evidence="2 3">DSM 12744</strain>
    </source>
</reference>
<keyword evidence="1" id="KW-1133">Transmembrane helix</keyword>
<feature type="transmembrane region" description="Helical" evidence="1">
    <location>
        <begin position="16"/>
        <end position="36"/>
    </location>
</feature>
<protein>
    <submittedName>
        <fullName evidence="2">Uncharacterized protein</fullName>
    </submittedName>
</protein>
<evidence type="ECO:0000313" key="3">
    <source>
        <dbReference type="Proteomes" id="UP000051330"/>
    </source>
</evidence>
<comment type="caution">
    <text evidence="2">The sequence shown here is derived from an EMBL/GenBank/DDBJ whole genome shotgun (WGS) entry which is preliminary data.</text>
</comment>
<sequence length="89" mass="9209">MDLIASAMPLAREHSLGGAIAIGAVVAIIIILYLIIKLFGAILRHPFISILLFAVGGLTIFKFALTGILVVGAAAAVGVGALWLKLDDQ</sequence>
<accession>A0A0R1NCM4</accession>
<feature type="transmembrane region" description="Helical" evidence="1">
    <location>
        <begin position="43"/>
        <end position="61"/>
    </location>
</feature>
<gene>
    <name evidence="2" type="ORF">FD09_GL001248</name>
</gene>